<dbReference type="InterPro" id="IPR039538">
    <property type="entry name" value="BetI_C"/>
</dbReference>
<evidence type="ECO:0000313" key="8">
    <source>
        <dbReference type="EMBL" id="GHI26483.1"/>
    </source>
</evidence>
<evidence type="ECO:0000259" key="7">
    <source>
        <dbReference type="PROSITE" id="PS50977"/>
    </source>
</evidence>
<dbReference type="SUPFAM" id="SSF48498">
    <property type="entry name" value="Tetracyclin repressor-like, C-terminal domain"/>
    <property type="match status" value="1"/>
</dbReference>
<evidence type="ECO:0000256" key="2">
    <source>
        <dbReference type="ARBA" id="ARBA00023015"/>
    </source>
</evidence>
<dbReference type="EMBL" id="BNDW01000102">
    <property type="protein sequence ID" value="GHI26483.1"/>
    <property type="molecule type" value="Genomic_DNA"/>
</dbReference>
<keyword evidence="2" id="KW-0805">Transcription regulation</keyword>
<dbReference type="PROSITE" id="PS50977">
    <property type="entry name" value="HTH_TETR_2"/>
    <property type="match status" value="1"/>
</dbReference>
<dbReference type="Proteomes" id="UP001052739">
    <property type="component" value="Unassembled WGS sequence"/>
</dbReference>
<dbReference type="InterPro" id="IPR036271">
    <property type="entry name" value="Tet_transcr_reg_TetR-rel_C_sf"/>
</dbReference>
<reference evidence="8" key="1">
    <citation type="submission" date="2024-05" db="EMBL/GenBank/DDBJ databases">
        <title>Whole genome shotgun sequence of Streptomyces hydrogenans NBRC 13475.</title>
        <authorList>
            <person name="Komaki H."/>
            <person name="Tamura T."/>
        </authorList>
    </citation>
    <scope>NUCLEOTIDE SEQUENCE</scope>
    <source>
        <strain evidence="8">NBRC 13475</strain>
    </source>
</reference>
<evidence type="ECO:0000256" key="5">
    <source>
        <dbReference type="PROSITE-ProRule" id="PRU00335"/>
    </source>
</evidence>
<feature type="DNA-binding region" description="H-T-H motif" evidence="5">
    <location>
        <begin position="58"/>
        <end position="77"/>
    </location>
</feature>
<evidence type="ECO:0000256" key="4">
    <source>
        <dbReference type="ARBA" id="ARBA00023163"/>
    </source>
</evidence>
<dbReference type="Pfam" id="PF13977">
    <property type="entry name" value="TetR_C_6"/>
    <property type="match status" value="1"/>
</dbReference>
<name>A0ABQ3PN99_9ACTN</name>
<feature type="domain" description="HTH tetR-type" evidence="7">
    <location>
        <begin position="35"/>
        <end position="95"/>
    </location>
</feature>
<feature type="compositionally biased region" description="Basic and acidic residues" evidence="6">
    <location>
        <begin position="1"/>
        <end position="17"/>
    </location>
</feature>
<evidence type="ECO:0000256" key="6">
    <source>
        <dbReference type="SAM" id="MobiDB-lite"/>
    </source>
</evidence>
<dbReference type="Pfam" id="PF00440">
    <property type="entry name" value="TetR_N"/>
    <property type="match status" value="1"/>
</dbReference>
<keyword evidence="3 5" id="KW-0238">DNA-binding</keyword>
<gene>
    <name evidence="8" type="ORF">Shyd_78540</name>
</gene>
<keyword evidence="1" id="KW-0678">Repressor</keyword>
<dbReference type="PANTHER" id="PTHR30055">
    <property type="entry name" value="HTH-TYPE TRANSCRIPTIONAL REGULATOR RUTR"/>
    <property type="match status" value="1"/>
</dbReference>
<proteinExistence type="predicted"/>
<dbReference type="InterPro" id="IPR009057">
    <property type="entry name" value="Homeodomain-like_sf"/>
</dbReference>
<dbReference type="Gene3D" id="1.10.357.10">
    <property type="entry name" value="Tetracycline Repressor, domain 2"/>
    <property type="match status" value="1"/>
</dbReference>
<protein>
    <recommendedName>
        <fullName evidence="7">HTH tetR-type domain-containing protein</fullName>
    </recommendedName>
</protein>
<feature type="compositionally biased region" description="Basic and acidic residues" evidence="6">
    <location>
        <begin position="27"/>
        <end position="37"/>
    </location>
</feature>
<dbReference type="SUPFAM" id="SSF46689">
    <property type="entry name" value="Homeodomain-like"/>
    <property type="match status" value="1"/>
</dbReference>
<dbReference type="PRINTS" id="PR00455">
    <property type="entry name" value="HTHTETR"/>
</dbReference>
<evidence type="ECO:0000256" key="3">
    <source>
        <dbReference type="ARBA" id="ARBA00023125"/>
    </source>
</evidence>
<keyword evidence="9" id="KW-1185">Reference proteome</keyword>
<dbReference type="InterPro" id="IPR050109">
    <property type="entry name" value="HTH-type_TetR-like_transc_reg"/>
</dbReference>
<feature type="region of interest" description="Disordered" evidence="6">
    <location>
        <begin position="1"/>
        <end position="37"/>
    </location>
</feature>
<dbReference type="InterPro" id="IPR001647">
    <property type="entry name" value="HTH_TetR"/>
</dbReference>
<evidence type="ECO:0000256" key="1">
    <source>
        <dbReference type="ARBA" id="ARBA00022491"/>
    </source>
</evidence>
<accession>A0ABQ3PN99</accession>
<dbReference type="PANTHER" id="PTHR30055:SF234">
    <property type="entry name" value="HTH-TYPE TRANSCRIPTIONAL REGULATOR BETI"/>
    <property type="match status" value="1"/>
</dbReference>
<organism evidence="8 9">
    <name type="scientific">Streptomyces hydrogenans</name>
    <dbReference type="NCBI Taxonomy" id="1873719"/>
    <lineage>
        <taxon>Bacteria</taxon>
        <taxon>Bacillati</taxon>
        <taxon>Actinomycetota</taxon>
        <taxon>Actinomycetes</taxon>
        <taxon>Kitasatosporales</taxon>
        <taxon>Streptomycetaceae</taxon>
        <taxon>Streptomyces</taxon>
    </lineage>
</organism>
<sequence length="244" mass="26349">MQGVRGTREARDARDEEGPPDAGGPQDVRRPPGGPDRRTAILGAAARAMARRGVRGLRVAEVAAEARVSTALVYYHFGDRTGLLRHTLGHLGDRAERYTRPGAPGPRRPEEALRELEERLAREFQDTPEVRENSTAWGELRAEAVFDPELRGELARAGGDWVRELADLLRPVAPTAPERSLAGAAERLTVLLEGLSTRWLAGLLPAGHAAELMRGALAAEVRALRPPEAPRVPEGRAAVDSPAS</sequence>
<keyword evidence="4" id="KW-0804">Transcription</keyword>
<comment type="caution">
    <text evidence="8">The sequence shown here is derived from an EMBL/GenBank/DDBJ whole genome shotgun (WGS) entry which is preliminary data.</text>
</comment>
<evidence type="ECO:0000313" key="9">
    <source>
        <dbReference type="Proteomes" id="UP001052739"/>
    </source>
</evidence>